<feature type="chain" id="PRO_5026697147" description="DUF4382 domain-containing protein" evidence="2">
    <location>
        <begin position="22"/>
        <end position="250"/>
    </location>
</feature>
<feature type="region of interest" description="Disordered" evidence="1">
    <location>
        <begin position="197"/>
        <end position="250"/>
    </location>
</feature>
<keyword evidence="2" id="KW-0732">Signal</keyword>
<keyword evidence="4" id="KW-1185">Reference proteome</keyword>
<evidence type="ECO:0000313" key="3">
    <source>
        <dbReference type="EMBL" id="NGP77749.1"/>
    </source>
</evidence>
<dbReference type="Proteomes" id="UP000473278">
    <property type="component" value="Unassembled WGS sequence"/>
</dbReference>
<accession>A0A6M1SRM8</accession>
<dbReference type="RefSeq" id="WP_165143410.1">
    <property type="nucleotide sequence ID" value="NZ_JAALLT010000004.1"/>
</dbReference>
<comment type="caution">
    <text evidence="3">The sequence shown here is derived from an EMBL/GenBank/DDBJ whole genome shotgun (WGS) entry which is preliminary data.</text>
</comment>
<evidence type="ECO:0000256" key="2">
    <source>
        <dbReference type="SAM" id="SignalP"/>
    </source>
</evidence>
<feature type="signal peptide" evidence="2">
    <location>
        <begin position="1"/>
        <end position="21"/>
    </location>
</feature>
<feature type="compositionally biased region" description="Basic and acidic residues" evidence="1">
    <location>
        <begin position="205"/>
        <end position="223"/>
    </location>
</feature>
<proteinExistence type="predicted"/>
<evidence type="ECO:0000313" key="4">
    <source>
        <dbReference type="Proteomes" id="UP000473278"/>
    </source>
</evidence>
<dbReference type="EMBL" id="JAALLT010000004">
    <property type="protein sequence ID" value="NGP77749.1"/>
    <property type="molecule type" value="Genomic_DNA"/>
</dbReference>
<dbReference type="AlphaFoldDB" id="A0A6M1SRM8"/>
<sequence length="250" mass="27467">MNSIVTNTKILVAAVLTTFIAAGCSISDSNNNAPKPVNVNMQVATAGSAPVAPKATSSHVTLSSVKMLVEELELESVEEDSLDFEIENQVIQLPLDGSPYQLAAADIAPGMYDEFEMEIEGLDDNDNVNDPDFTEGSEETSIIIEGSYNGEDFSFQSEEDFEIEFEFNPPIQIDENTTNVDINLIVDINSWFLDEAGNELDPTDPDNKEQIEENIEKSFKAEKDEDDLDDDGDDEEDDDDDDDDGDGDDD</sequence>
<name>A0A6M1SRM8_9BACT</name>
<protein>
    <recommendedName>
        <fullName evidence="5">DUF4382 domain-containing protein</fullName>
    </recommendedName>
</protein>
<evidence type="ECO:0000256" key="1">
    <source>
        <dbReference type="SAM" id="MobiDB-lite"/>
    </source>
</evidence>
<reference evidence="3 4" key="1">
    <citation type="submission" date="2020-02" db="EMBL/GenBank/DDBJ databases">
        <title>Balneolaceae bacterium YR4-1, complete genome.</title>
        <authorList>
            <person name="Li Y."/>
            <person name="Wu S."/>
        </authorList>
    </citation>
    <scope>NUCLEOTIDE SEQUENCE [LARGE SCALE GENOMIC DNA]</scope>
    <source>
        <strain evidence="3 4">YR4-1</strain>
    </source>
</reference>
<gene>
    <name evidence="3" type="ORF">G3570_13965</name>
</gene>
<organism evidence="3 4">
    <name type="scientific">Halalkalibaculum roseum</name>
    <dbReference type="NCBI Taxonomy" id="2709311"/>
    <lineage>
        <taxon>Bacteria</taxon>
        <taxon>Pseudomonadati</taxon>
        <taxon>Balneolota</taxon>
        <taxon>Balneolia</taxon>
        <taxon>Balneolales</taxon>
        <taxon>Balneolaceae</taxon>
        <taxon>Halalkalibaculum</taxon>
    </lineage>
</organism>
<feature type="compositionally biased region" description="Acidic residues" evidence="1">
    <location>
        <begin position="224"/>
        <end position="250"/>
    </location>
</feature>
<evidence type="ECO:0008006" key="5">
    <source>
        <dbReference type="Google" id="ProtNLM"/>
    </source>
</evidence>